<dbReference type="EC" id="2.6.1.16" evidence="3"/>
<dbReference type="OrthoDB" id="15235at2759"/>
<name>A0A7G2CM84_9TRYP</name>
<evidence type="ECO:0000256" key="2">
    <source>
        <dbReference type="ARBA" id="ARBA00004775"/>
    </source>
</evidence>
<dbReference type="FunFam" id="3.40.50.10490:FF:000001">
    <property type="entry name" value="Glutamine--fructose-6-phosphate aminotransferase [isomerizing]"/>
    <property type="match status" value="1"/>
</dbReference>
<dbReference type="GO" id="GO:0006002">
    <property type="term" value="P:fructose 6-phosphate metabolic process"/>
    <property type="evidence" value="ECO:0007669"/>
    <property type="project" value="TreeGrafter"/>
</dbReference>
<evidence type="ECO:0000256" key="5">
    <source>
        <dbReference type="ARBA" id="ARBA00022679"/>
    </source>
</evidence>
<dbReference type="GO" id="GO:0097367">
    <property type="term" value="F:carbohydrate derivative binding"/>
    <property type="evidence" value="ECO:0007669"/>
    <property type="project" value="InterPro"/>
</dbReference>
<evidence type="ECO:0000256" key="3">
    <source>
        <dbReference type="ARBA" id="ARBA00012916"/>
    </source>
</evidence>
<dbReference type="CDD" id="cd05008">
    <property type="entry name" value="SIS_GlmS_GlmD_1"/>
    <property type="match status" value="1"/>
</dbReference>
<dbReference type="InterPro" id="IPR035466">
    <property type="entry name" value="GlmS/AgaS_SIS"/>
</dbReference>
<organism evidence="10 11">
    <name type="scientific">Angomonas deanei</name>
    <dbReference type="NCBI Taxonomy" id="59799"/>
    <lineage>
        <taxon>Eukaryota</taxon>
        <taxon>Discoba</taxon>
        <taxon>Euglenozoa</taxon>
        <taxon>Kinetoplastea</taxon>
        <taxon>Metakinetoplastina</taxon>
        <taxon>Trypanosomatida</taxon>
        <taxon>Trypanosomatidae</taxon>
        <taxon>Strigomonadinae</taxon>
        <taxon>Angomonas</taxon>
    </lineage>
</organism>
<dbReference type="EMBL" id="LR877160">
    <property type="protein sequence ID" value="CAD2220021.1"/>
    <property type="molecule type" value="Genomic_DNA"/>
</dbReference>
<evidence type="ECO:0000256" key="1">
    <source>
        <dbReference type="ARBA" id="ARBA00001031"/>
    </source>
</evidence>
<dbReference type="InterPro" id="IPR017932">
    <property type="entry name" value="GATase_2_dom"/>
</dbReference>
<comment type="catalytic activity">
    <reaction evidence="1">
        <text>D-fructose 6-phosphate + L-glutamine = D-glucosamine 6-phosphate + L-glutamate</text>
        <dbReference type="Rhea" id="RHEA:13237"/>
        <dbReference type="ChEBI" id="CHEBI:29985"/>
        <dbReference type="ChEBI" id="CHEBI:58359"/>
        <dbReference type="ChEBI" id="CHEBI:58725"/>
        <dbReference type="ChEBI" id="CHEBI:61527"/>
        <dbReference type="EC" id="2.6.1.16"/>
    </reaction>
</comment>
<protein>
    <recommendedName>
        <fullName evidence="3">glutamine--fructose-6-phosphate transaminase (isomerizing)</fullName>
        <ecNumber evidence="3">2.6.1.16</ecNumber>
    </recommendedName>
</protein>
<feature type="domain" description="Glutamine amidotransferase type-2" evidence="8">
    <location>
        <begin position="2"/>
        <end position="277"/>
    </location>
</feature>
<keyword evidence="6" id="KW-0677">Repeat</keyword>
<dbReference type="InterPro" id="IPR046348">
    <property type="entry name" value="SIS_dom_sf"/>
</dbReference>
<keyword evidence="11" id="KW-1185">Reference proteome</keyword>
<dbReference type="InterPro" id="IPR029055">
    <property type="entry name" value="Ntn_hydrolases_N"/>
</dbReference>
<dbReference type="CDD" id="cd00714">
    <property type="entry name" value="GFAT"/>
    <property type="match status" value="1"/>
</dbReference>
<dbReference type="Gene3D" id="3.60.20.10">
    <property type="entry name" value="Glutamine Phosphoribosylpyrophosphate, subunit 1, domain 1"/>
    <property type="match status" value="1"/>
</dbReference>
<dbReference type="InterPro" id="IPR001347">
    <property type="entry name" value="SIS_dom"/>
</dbReference>
<dbReference type="AlphaFoldDB" id="A0A7G2CM84"/>
<evidence type="ECO:0000259" key="8">
    <source>
        <dbReference type="PROSITE" id="PS51278"/>
    </source>
</evidence>
<dbReference type="Proteomes" id="UP000515908">
    <property type="component" value="Chromosome 16"/>
</dbReference>
<dbReference type="InterPro" id="IPR047084">
    <property type="entry name" value="GFAT_N"/>
</dbReference>
<evidence type="ECO:0000256" key="7">
    <source>
        <dbReference type="ARBA" id="ARBA00022962"/>
    </source>
</evidence>
<proteinExistence type="predicted"/>
<dbReference type="InterPro" id="IPR035490">
    <property type="entry name" value="GlmS/FrlB_SIS"/>
</dbReference>
<feature type="domain" description="SIS" evidence="9">
    <location>
        <begin position="521"/>
        <end position="663"/>
    </location>
</feature>
<dbReference type="PANTHER" id="PTHR10937">
    <property type="entry name" value="GLUCOSAMINE--FRUCTOSE-6-PHOSPHATE AMINOTRANSFERASE, ISOMERIZING"/>
    <property type="match status" value="1"/>
</dbReference>
<dbReference type="Pfam" id="PF13522">
    <property type="entry name" value="GATase_6"/>
    <property type="match status" value="1"/>
</dbReference>
<evidence type="ECO:0000256" key="6">
    <source>
        <dbReference type="ARBA" id="ARBA00022737"/>
    </source>
</evidence>
<dbReference type="CDD" id="cd05009">
    <property type="entry name" value="SIS_GlmS_GlmD_2"/>
    <property type="match status" value="1"/>
</dbReference>
<dbReference type="NCBIfam" id="NF001484">
    <property type="entry name" value="PRK00331.1"/>
    <property type="match status" value="1"/>
</dbReference>
<dbReference type="SUPFAM" id="SSF53697">
    <property type="entry name" value="SIS domain"/>
    <property type="match status" value="1"/>
</dbReference>
<dbReference type="FunFam" id="3.60.20.10:FF:000052">
    <property type="entry name" value="Glutamine--fructose-6-phosphate aminotransferase [isomerizing] 2"/>
    <property type="match status" value="1"/>
</dbReference>
<dbReference type="VEuPathDB" id="TriTrypDB:ADEAN_000753500"/>
<dbReference type="PANTHER" id="PTHR10937:SF0">
    <property type="entry name" value="GLUTAMINE--FRUCTOSE-6-PHOSPHATE TRANSAMINASE (ISOMERIZING)"/>
    <property type="match status" value="1"/>
</dbReference>
<sequence>MCGIIGYANYHHSLSVRDILNMLLHGLQKMEYRGYDSAGICIDRRYQKMTPPTETTHITSDAEDPNFTVIRSVGNIDQLSKKVFSPDLTPPVNMEESRVDHIGIAHTRWATHGEVCERNSHPQRSADGSFVVVHNGIMTNYMTVKQLLLSEGYTFSSDTDTEVICSLAEYIFKKNPKQSFSDLAGELTRFVQGAYAFLIKSVHFPDELIACRKGSPLVIGVKQMDEDGQWLRHHAFEAYIPDRPTQFFFASDYLAFAEHTSNIMYLEDDDFVHYKNGELHFFSSKKAGAALPREFEQLEMTLESLSKGNYDHFMLKEIYEQSESVVSTMRGRVDFSKNTAHLGGFTETNIRNVLSSRRILFISCGTSLNSCNAVRPLWEELIDIPVTVENASDFIDREPQIRRDDTCIFVSQSGETADTLTALKHCRAGGALCIGVTNVVGSSISRGTDFGAHLNAGVEVGVASTKAYTSQVVLMTVVALLLSRDSVSRQERRESIFIGLASLSKVISETLRDTFEPIKDVAKHLKDAKSVLVLGRGYDFSTCMEGALKIKELSYVHTEGINSGELKHGPLALIDENIPVVAVCTKDKHFEKSKAAIQQIHARKGRIIAISTVSDDEELKASTESVLQVPQTVDCIQPIINVIPLQLLAYFMALERGNNVDCPRNLAKSVTVQ</sequence>
<evidence type="ECO:0000313" key="10">
    <source>
        <dbReference type="EMBL" id="CAD2220021.1"/>
    </source>
</evidence>
<dbReference type="GO" id="GO:0006047">
    <property type="term" value="P:UDP-N-acetylglucosamine metabolic process"/>
    <property type="evidence" value="ECO:0007669"/>
    <property type="project" value="TreeGrafter"/>
</dbReference>
<gene>
    <name evidence="10" type="ORF">ADEAN_000753500</name>
</gene>
<dbReference type="GO" id="GO:0006487">
    <property type="term" value="P:protein N-linked glycosylation"/>
    <property type="evidence" value="ECO:0007669"/>
    <property type="project" value="TreeGrafter"/>
</dbReference>
<dbReference type="PROSITE" id="PS51464">
    <property type="entry name" value="SIS"/>
    <property type="match status" value="2"/>
</dbReference>
<dbReference type="Gene3D" id="3.40.50.10490">
    <property type="entry name" value="Glucose-6-phosphate isomerase like protein, domain 1"/>
    <property type="match status" value="2"/>
</dbReference>
<evidence type="ECO:0000256" key="4">
    <source>
        <dbReference type="ARBA" id="ARBA00022576"/>
    </source>
</evidence>
<reference evidence="10 11" key="1">
    <citation type="submission" date="2020-08" db="EMBL/GenBank/DDBJ databases">
        <authorList>
            <person name="Newling K."/>
            <person name="Davey J."/>
            <person name="Forrester S."/>
        </authorList>
    </citation>
    <scope>NUCLEOTIDE SEQUENCE [LARGE SCALE GENOMIC DNA]</scope>
    <source>
        <strain evidence="11">Crithidia deanei Carvalho (ATCC PRA-265)</strain>
    </source>
</reference>
<evidence type="ECO:0000259" key="9">
    <source>
        <dbReference type="PROSITE" id="PS51464"/>
    </source>
</evidence>
<comment type="pathway">
    <text evidence="2">Nucleotide-sugar biosynthesis; UDP-N-acetyl-alpha-D-glucosamine biosynthesis; alpha-D-glucosamine 6-phosphate from D-fructose 6-phosphate: step 1/1.</text>
</comment>
<dbReference type="PROSITE" id="PS51278">
    <property type="entry name" value="GATASE_TYPE_2"/>
    <property type="match status" value="1"/>
</dbReference>
<dbReference type="GO" id="GO:0004360">
    <property type="term" value="F:glutamine-fructose-6-phosphate transaminase (isomerizing) activity"/>
    <property type="evidence" value="ECO:0007669"/>
    <property type="project" value="UniProtKB-EC"/>
</dbReference>
<feature type="domain" description="SIS" evidence="9">
    <location>
        <begin position="346"/>
        <end position="491"/>
    </location>
</feature>
<keyword evidence="4" id="KW-0032">Aminotransferase</keyword>
<keyword evidence="7 10" id="KW-0315">Glutamine amidotransferase</keyword>
<evidence type="ECO:0000313" key="11">
    <source>
        <dbReference type="Proteomes" id="UP000515908"/>
    </source>
</evidence>
<accession>A0A7G2CM84</accession>
<dbReference type="SUPFAM" id="SSF56235">
    <property type="entry name" value="N-terminal nucleophile aminohydrolases (Ntn hydrolases)"/>
    <property type="match status" value="1"/>
</dbReference>
<keyword evidence="5 10" id="KW-0808">Transferase</keyword>
<dbReference type="Pfam" id="PF01380">
    <property type="entry name" value="SIS"/>
    <property type="match status" value="2"/>
</dbReference>